<feature type="domain" description="Man1/Src1-like C-terminal" evidence="8">
    <location>
        <begin position="4"/>
        <end position="111"/>
    </location>
</feature>
<keyword evidence="3 7" id="KW-0812">Transmembrane</keyword>
<dbReference type="Pfam" id="PF09402">
    <property type="entry name" value="MSC"/>
    <property type="match status" value="1"/>
</dbReference>
<comment type="subcellular location">
    <subcellularLocation>
        <location evidence="1">Nucleus inner membrane</location>
    </subcellularLocation>
</comment>
<dbReference type="VEuPathDB" id="FungiDB:CXQ87_003057"/>
<gene>
    <name evidence="9" type="ORF">CXQ87_003057</name>
</gene>
<accession>A0A2V1AB07</accession>
<dbReference type="Gene3D" id="1.10.10.1180">
    <property type="entry name" value="MAN1, winged-helix domain"/>
    <property type="match status" value="1"/>
</dbReference>
<dbReference type="PANTHER" id="PTHR47808">
    <property type="entry name" value="INNER NUCLEAR MEMBRANE PROTEIN HEH2-RELATED"/>
    <property type="match status" value="1"/>
</dbReference>
<keyword evidence="2" id="KW-0597">Phosphoprotein</keyword>
<dbReference type="GO" id="GO:0005783">
    <property type="term" value="C:endoplasmic reticulum"/>
    <property type="evidence" value="ECO:0007669"/>
    <property type="project" value="TreeGrafter"/>
</dbReference>
<dbReference type="InterPro" id="IPR041885">
    <property type="entry name" value="MAN1_winged_helix_dom"/>
</dbReference>
<dbReference type="GO" id="GO:0005637">
    <property type="term" value="C:nuclear inner membrane"/>
    <property type="evidence" value="ECO:0007669"/>
    <property type="project" value="UniProtKB-SubCell"/>
</dbReference>
<proteinExistence type="predicted"/>
<dbReference type="InterPro" id="IPR018996">
    <property type="entry name" value="Man1/Src1-like_C"/>
</dbReference>
<dbReference type="InterPro" id="IPR044780">
    <property type="entry name" value="Heh2/Src1"/>
</dbReference>
<comment type="caution">
    <text evidence="9">The sequence shown here is derived from an EMBL/GenBank/DDBJ whole genome shotgun (WGS) entry which is preliminary data.</text>
</comment>
<keyword evidence="10" id="KW-1185">Reference proteome</keyword>
<evidence type="ECO:0000256" key="3">
    <source>
        <dbReference type="ARBA" id="ARBA00022692"/>
    </source>
</evidence>
<keyword evidence="5 7" id="KW-0472">Membrane</keyword>
<dbReference type="Proteomes" id="UP000244406">
    <property type="component" value="Unassembled WGS sequence"/>
</dbReference>
<evidence type="ECO:0000256" key="5">
    <source>
        <dbReference type="ARBA" id="ARBA00023136"/>
    </source>
</evidence>
<keyword evidence="4 7" id="KW-1133">Transmembrane helix</keyword>
<dbReference type="GO" id="GO:0003682">
    <property type="term" value="F:chromatin binding"/>
    <property type="evidence" value="ECO:0007669"/>
    <property type="project" value="InterPro"/>
</dbReference>
<organism evidence="9 10">
    <name type="scientific">Candidozyma duobushaemuli</name>
    <dbReference type="NCBI Taxonomy" id="1231522"/>
    <lineage>
        <taxon>Eukaryota</taxon>
        <taxon>Fungi</taxon>
        <taxon>Dikarya</taxon>
        <taxon>Ascomycota</taxon>
        <taxon>Saccharomycotina</taxon>
        <taxon>Pichiomycetes</taxon>
        <taxon>Metschnikowiaceae</taxon>
        <taxon>Candidozyma</taxon>
    </lineage>
</organism>
<reference evidence="9 10" key="1">
    <citation type="submission" date="2017-12" db="EMBL/GenBank/DDBJ databases">
        <title>Genome Sequence of the Amphotericin B-resistant Candida duobushaemulonii strain, B09383.</title>
        <authorList>
            <person name="Chow N.A."/>
            <person name="Gade L."/>
            <person name="Batra D."/>
            <person name="Rowe L.A."/>
            <person name="Loparev V.N."/>
            <person name="Litvintseva A.P."/>
        </authorList>
    </citation>
    <scope>NUCLEOTIDE SEQUENCE [LARGE SCALE GENOMIC DNA]</scope>
    <source>
        <strain evidence="9 10">B09383</strain>
    </source>
</reference>
<name>A0A2V1AB07_9ASCO</name>
<dbReference type="GO" id="GO:0071763">
    <property type="term" value="P:nuclear membrane organization"/>
    <property type="evidence" value="ECO:0007669"/>
    <property type="project" value="TreeGrafter"/>
</dbReference>
<evidence type="ECO:0000313" key="9">
    <source>
        <dbReference type="EMBL" id="PVH15219.1"/>
    </source>
</evidence>
<evidence type="ECO:0000256" key="1">
    <source>
        <dbReference type="ARBA" id="ARBA00004540"/>
    </source>
</evidence>
<dbReference type="GO" id="GO:0034399">
    <property type="term" value="C:nuclear periphery"/>
    <property type="evidence" value="ECO:0007669"/>
    <property type="project" value="TreeGrafter"/>
</dbReference>
<keyword evidence="6" id="KW-0539">Nucleus</keyword>
<evidence type="ECO:0000313" key="10">
    <source>
        <dbReference type="Proteomes" id="UP000244406"/>
    </source>
</evidence>
<feature type="transmembrane region" description="Helical" evidence="7">
    <location>
        <begin position="12"/>
        <end position="29"/>
    </location>
</feature>
<evidence type="ECO:0000256" key="7">
    <source>
        <dbReference type="SAM" id="Phobius"/>
    </source>
</evidence>
<dbReference type="AlphaFoldDB" id="A0A2V1AB07"/>
<dbReference type="EMBL" id="PKFP01000003">
    <property type="protein sequence ID" value="PVH15219.1"/>
    <property type="molecule type" value="Genomic_DNA"/>
</dbReference>
<protein>
    <recommendedName>
        <fullName evidence="8">Man1/Src1-like C-terminal domain-containing protein</fullName>
    </recommendedName>
</protein>
<evidence type="ECO:0000256" key="6">
    <source>
        <dbReference type="ARBA" id="ARBA00023242"/>
    </source>
</evidence>
<dbReference type="RefSeq" id="XP_025336159.1">
    <property type="nucleotide sequence ID" value="XM_025481541.1"/>
</dbReference>
<evidence type="ECO:0000256" key="4">
    <source>
        <dbReference type="ARBA" id="ARBA00022989"/>
    </source>
</evidence>
<dbReference type="GeneID" id="37003057"/>
<evidence type="ECO:0000256" key="2">
    <source>
        <dbReference type="ARBA" id="ARBA00022553"/>
    </source>
</evidence>
<dbReference type="PANTHER" id="PTHR47808:SF2">
    <property type="entry name" value="LEM DOMAIN-CONTAINING PROTEIN 2"/>
    <property type="match status" value="1"/>
</dbReference>
<evidence type="ECO:0000259" key="8">
    <source>
        <dbReference type="Pfam" id="PF09402"/>
    </source>
</evidence>
<sequence length="113" mass="13080">MLELIVSHIPHLFAIGVVVIASFVAHANYRQSKLHAHRVETLYNEVLRNLKRQARQARDSNMPAYIGSIQLRDLILNEERNLARKMRLWEAVSRRVDRNTNVKASLIEIHGMS</sequence>